<dbReference type="EMBL" id="JAJSOF020000003">
    <property type="protein sequence ID" value="KAJ4450140.1"/>
    <property type="molecule type" value="Genomic_DNA"/>
</dbReference>
<dbReference type="Proteomes" id="UP001148838">
    <property type="component" value="Unassembled WGS sequence"/>
</dbReference>
<evidence type="ECO:0000313" key="8">
    <source>
        <dbReference type="EMBL" id="KAJ4450140.1"/>
    </source>
</evidence>
<proteinExistence type="inferred from homology"/>
<feature type="region of interest" description="Disordered" evidence="6">
    <location>
        <begin position="557"/>
        <end position="612"/>
    </location>
</feature>
<dbReference type="Pfam" id="PF05277">
    <property type="entry name" value="DUF726"/>
    <property type="match status" value="1"/>
</dbReference>
<accession>A0ABQ8TWV8</accession>
<feature type="compositionally biased region" description="Low complexity" evidence="6">
    <location>
        <begin position="589"/>
        <end position="607"/>
    </location>
</feature>
<feature type="region of interest" description="Disordered" evidence="6">
    <location>
        <begin position="1"/>
        <end position="29"/>
    </location>
</feature>
<evidence type="ECO:0000256" key="6">
    <source>
        <dbReference type="SAM" id="MobiDB-lite"/>
    </source>
</evidence>
<comment type="caution">
    <text evidence="8">The sequence shown here is derived from an EMBL/GenBank/DDBJ whole genome shotgun (WGS) entry which is preliminary data.</text>
</comment>
<feature type="compositionally biased region" description="Basic and acidic residues" evidence="6">
    <location>
        <begin position="576"/>
        <end position="588"/>
    </location>
</feature>
<dbReference type="PANTHER" id="PTHR17920:SF3">
    <property type="entry name" value="TRANSMEMBRANE AND COILED-COIL DOMAIN-CONTAINING PROTEIN 4"/>
    <property type="match status" value="1"/>
</dbReference>
<feature type="transmembrane region" description="Helical" evidence="7">
    <location>
        <begin position="367"/>
        <end position="390"/>
    </location>
</feature>
<dbReference type="SUPFAM" id="SSF53474">
    <property type="entry name" value="alpha/beta-Hydrolases"/>
    <property type="match status" value="1"/>
</dbReference>
<evidence type="ECO:0008006" key="10">
    <source>
        <dbReference type="Google" id="ProtNLM"/>
    </source>
</evidence>
<keyword evidence="3 7" id="KW-0812">Transmembrane</keyword>
<reference evidence="8 9" key="1">
    <citation type="journal article" date="2022" name="Allergy">
        <title>Genome assembly and annotation of Periplaneta americana reveal a comprehensive cockroach allergen profile.</title>
        <authorList>
            <person name="Wang L."/>
            <person name="Xiong Q."/>
            <person name="Saelim N."/>
            <person name="Wang L."/>
            <person name="Nong W."/>
            <person name="Wan A.T."/>
            <person name="Shi M."/>
            <person name="Liu X."/>
            <person name="Cao Q."/>
            <person name="Hui J.H.L."/>
            <person name="Sookrung N."/>
            <person name="Leung T.F."/>
            <person name="Tungtrongchitr A."/>
            <person name="Tsui S.K.W."/>
        </authorList>
    </citation>
    <scope>NUCLEOTIDE SEQUENCE [LARGE SCALE GENOMIC DNA]</scope>
    <source>
        <strain evidence="8">PWHHKU_190912</strain>
    </source>
</reference>
<evidence type="ECO:0000313" key="9">
    <source>
        <dbReference type="Proteomes" id="UP001148838"/>
    </source>
</evidence>
<evidence type="ECO:0000256" key="7">
    <source>
        <dbReference type="SAM" id="Phobius"/>
    </source>
</evidence>
<comment type="similarity">
    <text evidence="2">Belongs to the TMCO4 family.</text>
</comment>
<evidence type="ECO:0000256" key="2">
    <source>
        <dbReference type="ARBA" id="ARBA00009824"/>
    </source>
</evidence>
<evidence type="ECO:0000256" key="1">
    <source>
        <dbReference type="ARBA" id="ARBA00004141"/>
    </source>
</evidence>
<keyword evidence="9" id="KW-1185">Reference proteome</keyword>
<keyword evidence="4 7" id="KW-1133">Transmembrane helix</keyword>
<keyword evidence="5 7" id="KW-0472">Membrane</keyword>
<dbReference type="InterPro" id="IPR029058">
    <property type="entry name" value="AB_hydrolase_fold"/>
</dbReference>
<feature type="transmembrane region" description="Helical" evidence="7">
    <location>
        <begin position="198"/>
        <end position="224"/>
    </location>
</feature>
<sequence length="821" mass="91085">MEARGEDSEKVETAELEKETDQAISLPDKDAEHKTKELRMLLSDAGIYSYAAICALSLHELFDNEWDQKFNLQCIKLILNHLRLPKQVEGVMLSLIEGQGNQSPGAYIELLLSEPPLNGKAVLVIEDLIMLAVHGGEYDARMRVLIRHIAKMLDVPLDFVDLFEESAVEYLTEDQKELTEDEKKELNRRQRTKKIKRYALIGLATLGGGAVLGLTGGLAAAPLLGAGMGTLFGGASAAAIGSTAGIAIIGSLFGVAGAGLTGFKMRKRVGEIEEFAFGYLTPSSVDDEACDTSPRIVTQQLHITIAISGWLSDDHEDNFIRPWRSLFSSREQYYLRYESTYLLELGKAMDLILSFAVSMAAQEALKYTILAGLINAIAWPSSLITLASVIDNPWGVCCRRSAEVGKQLAEVLLSREQGQRPVTLIGFSLGARVIYYCLREMSQRDRCEGIIQDAILLGTPVTGAPRDWQKLMRVVSGKIVNGYCRQVQSDWLLKFLYRTLSISSEVAGLQPIDIQDRRMCNIDLSDIVSGHGEYPEKIDAILKTVGVRTRDDVTHLESRIKKSSSDLPGVSKLRPSKSDKSLHQKLSGDESSNTDSTSTTESATEVSGMQSEEVEILSGTIETNRDSPGATGSDNIDYDIERADEVTEEESLAYACELGLQFITDEEIVNEKTKDKIVYPNLPPAIRPVQHSPELPVPISPPNGEDYVIPEEHELSESLDYPSTSADAIHIPEHHRTPHLIRQAERNHLVRDLGLAKQHAELLGSRLQKWDLLAKDIKMSVFRKRNDKLTSYFVMENTVCACKNVNGFMDELDIEYNPEEW</sequence>
<evidence type="ECO:0000256" key="4">
    <source>
        <dbReference type="ARBA" id="ARBA00022989"/>
    </source>
</evidence>
<evidence type="ECO:0000256" key="3">
    <source>
        <dbReference type="ARBA" id="ARBA00022692"/>
    </source>
</evidence>
<comment type="subcellular location">
    <subcellularLocation>
        <location evidence="1">Membrane</location>
        <topology evidence="1">Multi-pass membrane protein</topology>
    </subcellularLocation>
</comment>
<evidence type="ECO:0000256" key="5">
    <source>
        <dbReference type="ARBA" id="ARBA00023136"/>
    </source>
</evidence>
<feature type="transmembrane region" description="Helical" evidence="7">
    <location>
        <begin position="236"/>
        <end position="260"/>
    </location>
</feature>
<gene>
    <name evidence="8" type="ORF">ANN_01547</name>
</gene>
<dbReference type="InterPro" id="IPR007941">
    <property type="entry name" value="DUF726"/>
</dbReference>
<name>A0ABQ8TWV8_PERAM</name>
<dbReference type="Gene3D" id="3.40.50.1820">
    <property type="entry name" value="alpha/beta hydrolase"/>
    <property type="match status" value="1"/>
</dbReference>
<protein>
    <recommendedName>
        <fullName evidence="10">Transmembrane and coiled-coil domain-containing protein 4</fullName>
    </recommendedName>
</protein>
<organism evidence="8 9">
    <name type="scientific">Periplaneta americana</name>
    <name type="common">American cockroach</name>
    <name type="synonym">Blatta americana</name>
    <dbReference type="NCBI Taxonomy" id="6978"/>
    <lineage>
        <taxon>Eukaryota</taxon>
        <taxon>Metazoa</taxon>
        <taxon>Ecdysozoa</taxon>
        <taxon>Arthropoda</taxon>
        <taxon>Hexapoda</taxon>
        <taxon>Insecta</taxon>
        <taxon>Pterygota</taxon>
        <taxon>Neoptera</taxon>
        <taxon>Polyneoptera</taxon>
        <taxon>Dictyoptera</taxon>
        <taxon>Blattodea</taxon>
        <taxon>Blattoidea</taxon>
        <taxon>Blattidae</taxon>
        <taxon>Blattinae</taxon>
        <taxon>Periplaneta</taxon>
    </lineage>
</organism>
<dbReference type="PANTHER" id="PTHR17920">
    <property type="entry name" value="TRANSMEMBRANE AND COILED-COIL DOMAIN-CONTAINING PROTEIN 4 TMCO4"/>
    <property type="match status" value="1"/>
</dbReference>